<keyword evidence="3" id="KW-1185">Reference proteome</keyword>
<name>A0A0V0S4H4_9BILA</name>
<accession>A0A0V0S4H4</accession>
<dbReference type="AlphaFoldDB" id="A0A0V0S4H4"/>
<sequence length="136" mass="14088">MPSPEGPVRCGSFVPPDHRTADGRLWSGSGAVGSLAGGGPGCHNGSIRVRSWVAVALPVPAVPLSWPSCSSPLSWRRSSQPSPTSLSSRRRRGAAASPGSRPPPGLSWWPAFELRRGSAVPAAGSPGRLLSTLPHR</sequence>
<feature type="compositionally biased region" description="Low complexity" evidence="1">
    <location>
        <begin position="68"/>
        <end position="87"/>
    </location>
</feature>
<dbReference type="EMBL" id="JYDL01000039">
    <property type="protein sequence ID" value="KRX21386.1"/>
    <property type="molecule type" value="Genomic_DNA"/>
</dbReference>
<protein>
    <submittedName>
        <fullName evidence="2">Uncharacterized protein</fullName>
    </submittedName>
</protein>
<organism evidence="2 3">
    <name type="scientific">Trichinella nelsoni</name>
    <dbReference type="NCBI Taxonomy" id="6336"/>
    <lineage>
        <taxon>Eukaryota</taxon>
        <taxon>Metazoa</taxon>
        <taxon>Ecdysozoa</taxon>
        <taxon>Nematoda</taxon>
        <taxon>Enoplea</taxon>
        <taxon>Dorylaimia</taxon>
        <taxon>Trichinellida</taxon>
        <taxon>Trichinellidae</taxon>
        <taxon>Trichinella</taxon>
    </lineage>
</organism>
<dbReference type="Proteomes" id="UP000054630">
    <property type="component" value="Unassembled WGS sequence"/>
</dbReference>
<proteinExistence type="predicted"/>
<feature type="region of interest" description="Disordered" evidence="1">
    <location>
        <begin position="68"/>
        <end position="108"/>
    </location>
</feature>
<gene>
    <name evidence="2" type="ORF">T07_7555</name>
</gene>
<feature type="region of interest" description="Disordered" evidence="1">
    <location>
        <begin position="1"/>
        <end position="39"/>
    </location>
</feature>
<evidence type="ECO:0000313" key="3">
    <source>
        <dbReference type="Proteomes" id="UP000054630"/>
    </source>
</evidence>
<comment type="caution">
    <text evidence="2">The sequence shown here is derived from an EMBL/GenBank/DDBJ whole genome shotgun (WGS) entry which is preliminary data.</text>
</comment>
<reference evidence="2 3" key="1">
    <citation type="submission" date="2015-01" db="EMBL/GenBank/DDBJ databases">
        <title>Evolution of Trichinella species and genotypes.</title>
        <authorList>
            <person name="Korhonen P.K."/>
            <person name="Edoardo P."/>
            <person name="Giuseppe L.R."/>
            <person name="Gasser R.B."/>
        </authorList>
    </citation>
    <scope>NUCLEOTIDE SEQUENCE [LARGE SCALE GENOMIC DNA]</scope>
    <source>
        <strain evidence="2">ISS37</strain>
    </source>
</reference>
<evidence type="ECO:0000313" key="2">
    <source>
        <dbReference type="EMBL" id="KRX21386.1"/>
    </source>
</evidence>
<evidence type="ECO:0000256" key="1">
    <source>
        <dbReference type="SAM" id="MobiDB-lite"/>
    </source>
</evidence>